<dbReference type="Proteomes" id="UP000095131">
    <property type="component" value="Unassembled WGS sequence"/>
</dbReference>
<dbReference type="EMBL" id="MDCJ01000002">
    <property type="protein sequence ID" value="ODS10618.1"/>
    <property type="molecule type" value="Genomic_DNA"/>
</dbReference>
<comment type="caution">
    <text evidence="1">The sequence shown here is derived from an EMBL/GenBank/DDBJ whole genome shotgun (WGS) entry which is preliminary data.</text>
</comment>
<organism evidence="1 2">
    <name type="scientific">Vibrio scophthalmi</name>
    <dbReference type="NCBI Taxonomy" id="45658"/>
    <lineage>
        <taxon>Bacteria</taxon>
        <taxon>Pseudomonadati</taxon>
        <taxon>Pseudomonadota</taxon>
        <taxon>Gammaproteobacteria</taxon>
        <taxon>Vibrionales</taxon>
        <taxon>Vibrionaceae</taxon>
        <taxon>Vibrio</taxon>
    </lineage>
</organism>
<reference evidence="1 2" key="1">
    <citation type="submission" date="2016-08" db="EMBL/GenBank/DDBJ databases">
        <title>Genome sequencing of Vibrio scophthalmi strain FP3289, an isolated from Paralichthys olivaceus.</title>
        <authorList>
            <person name="Han H.-J."/>
        </authorList>
    </citation>
    <scope>NUCLEOTIDE SEQUENCE [LARGE SCALE GENOMIC DNA]</scope>
    <source>
        <strain evidence="1 2">FP3289</strain>
    </source>
</reference>
<evidence type="ECO:0000313" key="1">
    <source>
        <dbReference type="EMBL" id="ODS10618.1"/>
    </source>
</evidence>
<gene>
    <name evidence="1" type="ORF">VSF3289_00877</name>
</gene>
<proteinExistence type="predicted"/>
<evidence type="ECO:0000313" key="2">
    <source>
        <dbReference type="Proteomes" id="UP000095131"/>
    </source>
</evidence>
<name>A0A1E3WLI5_9VIBR</name>
<protein>
    <submittedName>
        <fullName evidence="1">Uncharacterized protein</fullName>
    </submittedName>
</protein>
<dbReference type="AlphaFoldDB" id="A0A1E3WLI5"/>
<sequence length="40" mass="4599">MSLESQLANTFRSCNTFHHFDKYSDILSPELIQQGLSKLV</sequence>
<accession>A0A1E3WLI5</accession>